<keyword evidence="3" id="KW-1185">Reference proteome</keyword>
<gene>
    <name evidence="2" type="ORF">ABGF40_05640</name>
</gene>
<proteinExistence type="predicted"/>
<dbReference type="EMBL" id="JBFNFH010000012">
    <property type="protein sequence ID" value="MFM1525153.1"/>
    <property type="molecule type" value="Genomic_DNA"/>
</dbReference>
<feature type="domain" description="Recombinase" evidence="1">
    <location>
        <begin position="5"/>
        <end position="91"/>
    </location>
</feature>
<comment type="caution">
    <text evidence="2">The sequence shown here is derived from an EMBL/GenBank/DDBJ whole genome shotgun (WGS) entry which is preliminary data.</text>
</comment>
<dbReference type="RefSeq" id="WP_124748744.1">
    <property type="nucleotide sequence ID" value="NZ_JBFNFH010000012.1"/>
</dbReference>
<dbReference type="Pfam" id="PF07508">
    <property type="entry name" value="Recombinase"/>
    <property type="match status" value="1"/>
</dbReference>
<dbReference type="Proteomes" id="UP001629536">
    <property type="component" value="Unassembled WGS sequence"/>
</dbReference>
<dbReference type="InterPro" id="IPR011109">
    <property type="entry name" value="DNA_bind_recombinase_dom"/>
</dbReference>
<evidence type="ECO:0000313" key="2">
    <source>
        <dbReference type="EMBL" id="MFM1525153.1"/>
    </source>
</evidence>
<dbReference type="PROSITE" id="PS51737">
    <property type="entry name" value="RECOMBINASE_DNA_BIND"/>
    <property type="match status" value="1"/>
</dbReference>
<dbReference type="Gene3D" id="3.90.1750.20">
    <property type="entry name" value="Putative Large Serine Recombinase, Chain B, Domain 2"/>
    <property type="match status" value="1"/>
</dbReference>
<reference evidence="2 3" key="1">
    <citation type="journal article" date="2024" name="Front. Microbiol.">
        <title>Pangenomic and biochemical analyses of Helcococcus ovis reveal widespread tetracycline resistance and a novel bacterial species, Helcococcus bovis.</title>
        <authorList>
            <person name="Cunha F."/>
            <person name="Zhai Y."/>
            <person name="Casaro S."/>
            <person name="Jones K.L."/>
            <person name="Hernandez M."/>
            <person name="Bisinotto R.S."/>
            <person name="Kariyawasam S."/>
            <person name="Brown M.B."/>
            <person name="Phillips A."/>
            <person name="Jeong K.C."/>
            <person name="Galvao K.N."/>
        </authorList>
    </citation>
    <scope>NUCLEOTIDE SEQUENCE [LARGE SCALE GENOMIC DNA]</scope>
    <source>
        <strain evidence="2 3">KG197</strain>
    </source>
</reference>
<protein>
    <submittedName>
        <fullName evidence="2">Recombinase family protein</fullName>
    </submittedName>
</protein>
<name>A0ABW9F7Q0_9FIRM</name>
<evidence type="ECO:0000313" key="3">
    <source>
        <dbReference type="Proteomes" id="UP001629536"/>
    </source>
</evidence>
<evidence type="ECO:0000259" key="1">
    <source>
        <dbReference type="PROSITE" id="PS51737"/>
    </source>
</evidence>
<accession>A0ABW9F7Q0</accession>
<sequence>MKHLPKGYKIENGKIIVSKEEALKIQSLFEKYLEGFNLVKAAETVGIKGSHGTISRILENEKYIGALNYPPIISKEIFEKVQTRRSEIAKKLGRDNFKEKVKDRKISLDFIIEAKDREFDDPYEESSYKYSLIKIGGI</sequence>
<dbReference type="InterPro" id="IPR038109">
    <property type="entry name" value="DNA_bind_recomb_sf"/>
</dbReference>
<organism evidence="2 3">
    <name type="scientific">Helcococcus bovis</name>
    <dbReference type="NCBI Taxonomy" id="3153252"/>
    <lineage>
        <taxon>Bacteria</taxon>
        <taxon>Bacillati</taxon>
        <taxon>Bacillota</taxon>
        <taxon>Tissierellia</taxon>
        <taxon>Tissierellales</taxon>
        <taxon>Peptoniphilaceae</taxon>
        <taxon>Helcococcus</taxon>
    </lineage>
</organism>